<dbReference type="OrthoDB" id="2288643at2759"/>
<gene>
    <name evidence="3" type="ORF">RO3G_10969</name>
</gene>
<proteinExistence type="predicted"/>
<dbReference type="AlphaFoldDB" id="I1CCS8"/>
<evidence type="ECO:0000313" key="4">
    <source>
        <dbReference type="Proteomes" id="UP000009138"/>
    </source>
</evidence>
<evidence type="ECO:0000259" key="2">
    <source>
        <dbReference type="Pfam" id="PF03732"/>
    </source>
</evidence>
<keyword evidence="4" id="KW-1185">Reference proteome</keyword>
<dbReference type="OMA" id="VEGHICA"/>
<protein>
    <recommendedName>
        <fullName evidence="2">Retrotransposon gag domain-containing protein</fullName>
    </recommendedName>
</protein>
<feature type="compositionally biased region" description="Polar residues" evidence="1">
    <location>
        <begin position="31"/>
        <end position="56"/>
    </location>
</feature>
<dbReference type="InParanoid" id="I1CCS8"/>
<dbReference type="STRING" id="246409.I1CCS8"/>
<dbReference type="Proteomes" id="UP000009138">
    <property type="component" value="Unassembled WGS sequence"/>
</dbReference>
<name>I1CCS8_RHIO9</name>
<sequence>MSNNSTTNLVSRLPVQNSNGTALEDVAMNYNGDSQSSASPVLENGQSSLLPDSNASLSSSAHHMKGIMSVLVEEIKSLTVELVTDPSNKSTQELDDVRYLFTQKARDLNALKSSHAVIVSMIENPVVSRMNPTTTDQQRFFVLPNLPVFQWPGSTFDSNMSALSDVKACLRKFENILKCHGLSLDEHWFRLILPCLSNDQQIWLEEIVGTFRTPFNWAKIKEVFVGHYGSTMTDEKTVCTSELLGIYMYPKESIEAYINRFNSLARRSGIIDKLVLTNKFVVGLPKELNQVVNVAICSASPEKKMCLNTIAAISRDLYNKLFRSSASSLSFGHSHRDSAAPTKESLGVQGRTNMKKKYCNFHKTHGSCRLCLWLMMRPAGTPSVTTMTFATDSVPSSSSLGRMPFAKDQMEIDSEIDHLTKEYSKSTFSCISSSFASSLSLKVSPASGYITLESKNSFKNYIGTINKVNIVPDKDVW</sequence>
<evidence type="ECO:0000313" key="3">
    <source>
        <dbReference type="EMBL" id="EIE86258.1"/>
    </source>
</evidence>
<dbReference type="GeneID" id="93617934"/>
<reference evidence="3 4" key="1">
    <citation type="journal article" date="2009" name="PLoS Genet.">
        <title>Genomic analysis of the basal lineage fungus Rhizopus oryzae reveals a whole-genome duplication.</title>
        <authorList>
            <person name="Ma L.-J."/>
            <person name="Ibrahim A.S."/>
            <person name="Skory C."/>
            <person name="Grabherr M.G."/>
            <person name="Burger G."/>
            <person name="Butler M."/>
            <person name="Elias M."/>
            <person name="Idnurm A."/>
            <person name="Lang B.F."/>
            <person name="Sone T."/>
            <person name="Abe A."/>
            <person name="Calvo S.E."/>
            <person name="Corrochano L.M."/>
            <person name="Engels R."/>
            <person name="Fu J."/>
            <person name="Hansberg W."/>
            <person name="Kim J.-M."/>
            <person name="Kodira C.D."/>
            <person name="Koehrsen M.J."/>
            <person name="Liu B."/>
            <person name="Miranda-Saavedra D."/>
            <person name="O'Leary S."/>
            <person name="Ortiz-Castellanos L."/>
            <person name="Poulter R."/>
            <person name="Rodriguez-Romero J."/>
            <person name="Ruiz-Herrera J."/>
            <person name="Shen Y.-Q."/>
            <person name="Zeng Q."/>
            <person name="Galagan J."/>
            <person name="Birren B.W."/>
            <person name="Cuomo C.A."/>
            <person name="Wickes B.L."/>
        </authorList>
    </citation>
    <scope>NUCLEOTIDE SEQUENCE [LARGE SCALE GENOMIC DNA]</scope>
    <source>
        <strain evidence="4">RA 99-880 / ATCC MYA-4621 / FGSC 9543 / NRRL 43880</strain>
    </source>
</reference>
<accession>I1CCS8</accession>
<organism evidence="3 4">
    <name type="scientific">Rhizopus delemar (strain RA 99-880 / ATCC MYA-4621 / FGSC 9543 / NRRL 43880)</name>
    <name type="common">Mucormycosis agent</name>
    <name type="synonym">Rhizopus arrhizus var. delemar</name>
    <dbReference type="NCBI Taxonomy" id="246409"/>
    <lineage>
        <taxon>Eukaryota</taxon>
        <taxon>Fungi</taxon>
        <taxon>Fungi incertae sedis</taxon>
        <taxon>Mucoromycota</taxon>
        <taxon>Mucoromycotina</taxon>
        <taxon>Mucoromycetes</taxon>
        <taxon>Mucorales</taxon>
        <taxon>Mucorineae</taxon>
        <taxon>Rhizopodaceae</taxon>
        <taxon>Rhizopus</taxon>
    </lineage>
</organism>
<feature type="domain" description="Retrotransposon gag" evidence="2">
    <location>
        <begin position="195"/>
        <end position="284"/>
    </location>
</feature>
<dbReference type="VEuPathDB" id="FungiDB:RO3G_10969"/>
<dbReference type="Pfam" id="PF03732">
    <property type="entry name" value="Retrotrans_gag"/>
    <property type="match status" value="1"/>
</dbReference>
<dbReference type="RefSeq" id="XP_067521654.1">
    <property type="nucleotide sequence ID" value="XM_067665553.1"/>
</dbReference>
<evidence type="ECO:0000256" key="1">
    <source>
        <dbReference type="SAM" id="MobiDB-lite"/>
    </source>
</evidence>
<feature type="region of interest" description="Disordered" evidence="1">
    <location>
        <begin position="30"/>
        <end position="56"/>
    </location>
</feature>
<dbReference type="InterPro" id="IPR005162">
    <property type="entry name" value="Retrotrans_gag_dom"/>
</dbReference>
<dbReference type="EMBL" id="CH476739">
    <property type="protein sequence ID" value="EIE86258.1"/>
    <property type="molecule type" value="Genomic_DNA"/>
</dbReference>